<dbReference type="OrthoDB" id="660555at2759"/>
<dbReference type="STRING" id="2018661.A0A2A2KX87"/>
<dbReference type="PROSITE" id="PS51450">
    <property type="entry name" value="LRR"/>
    <property type="match status" value="2"/>
</dbReference>
<dbReference type="EMBL" id="LIAE01007551">
    <property type="protein sequence ID" value="PAV78494.1"/>
    <property type="molecule type" value="Genomic_DNA"/>
</dbReference>
<dbReference type="AlphaFoldDB" id="A0A2A2KX87"/>
<keyword evidence="6" id="KW-1185">Reference proteome</keyword>
<dbReference type="Pfam" id="PF13855">
    <property type="entry name" value="LRR_8"/>
    <property type="match status" value="2"/>
</dbReference>
<evidence type="ECO:0000256" key="1">
    <source>
        <dbReference type="ARBA" id="ARBA00022614"/>
    </source>
</evidence>
<evidence type="ECO:0000256" key="3">
    <source>
        <dbReference type="SAM" id="MobiDB-lite"/>
    </source>
</evidence>
<evidence type="ECO:0000313" key="5">
    <source>
        <dbReference type="EMBL" id="PAV78492.1"/>
    </source>
</evidence>
<evidence type="ECO:0000259" key="4">
    <source>
        <dbReference type="PROSITE" id="PS50021"/>
    </source>
</evidence>
<name>A0A2A2KX87_9BILA</name>
<dbReference type="Proteomes" id="UP000218231">
    <property type="component" value="Unassembled WGS sequence"/>
</dbReference>
<feature type="domain" description="Calponin-homology (CH)" evidence="4">
    <location>
        <begin position="620"/>
        <end position="732"/>
    </location>
</feature>
<feature type="compositionally biased region" description="Basic and acidic residues" evidence="3">
    <location>
        <begin position="508"/>
        <end position="519"/>
    </location>
</feature>
<dbReference type="SMART" id="SM00033">
    <property type="entry name" value="CH"/>
    <property type="match status" value="1"/>
</dbReference>
<feature type="region of interest" description="Disordered" evidence="3">
    <location>
        <begin position="748"/>
        <end position="774"/>
    </location>
</feature>
<evidence type="ECO:0000313" key="6">
    <source>
        <dbReference type="Proteomes" id="UP000218231"/>
    </source>
</evidence>
<dbReference type="EMBL" id="LIAE01007551">
    <property type="protein sequence ID" value="PAV78492.1"/>
    <property type="molecule type" value="Genomic_DNA"/>
</dbReference>
<feature type="compositionally biased region" description="Low complexity" evidence="3">
    <location>
        <begin position="551"/>
        <end position="569"/>
    </location>
</feature>
<comment type="caution">
    <text evidence="5">The sequence shown here is derived from an EMBL/GenBank/DDBJ whole genome shotgun (WGS) entry which is preliminary data.</text>
</comment>
<protein>
    <recommendedName>
        <fullName evidence="4">Calponin-homology (CH) domain-containing protein</fullName>
    </recommendedName>
</protein>
<feature type="compositionally biased region" description="Polar residues" evidence="3">
    <location>
        <begin position="439"/>
        <end position="478"/>
    </location>
</feature>
<gene>
    <name evidence="5" type="ORF">WR25_09550</name>
</gene>
<feature type="region of interest" description="Disordered" evidence="3">
    <location>
        <begin position="402"/>
        <end position="620"/>
    </location>
</feature>
<dbReference type="InterPro" id="IPR050216">
    <property type="entry name" value="LRR_domain-containing"/>
</dbReference>
<feature type="compositionally biased region" description="Low complexity" evidence="3">
    <location>
        <begin position="577"/>
        <end position="593"/>
    </location>
</feature>
<dbReference type="PANTHER" id="PTHR48051:SF21">
    <property type="entry name" value="CALPONIN-HOMOLOGY (CH) DOMAIN-CONTAINING PROTEIN"/>
    <property type="match status" value="1"/>
</dbReference>
<dbReference type="SMART" id="SM00369">
    <property type="entry name" value="LRR_TYP"/>
    <property type="match status" value="5"/>
</dbReference>
<dbReference type="Pfam" id="PF00307">
    <property type="entry name" value="CH"/>
    <property type="match status" value="1"/>
</dbReference>
<dbReference type="InterPro" id="IPR036872">
    <property type="entry name" value="CH_dom_sf"/>
</dbReference>
<accession>A0A2A2KX87</accession>
<dbReference type="InterPro" id="IPR001715">
    <property type="entry name" value="CH_dom"/>
</dbReference>
<dbReference type="Gene3D" id="3.80.10.10">
    <property type="entry name" value="Ribonuclease Inhibitor"/>
    <property type="match status" value="1"/>
</dbReference>
<dbReference type="SUPFAM" id="SSF47576">
    <property type="entry name" value="Calponin-homology domain, CH-domain"/>
    <property type="match status" value="1"/>
</dbReference>
<organism evidence="5 6">
    <name type="scientific">Diploscapter pachys</name>
    <dbReference type="NCBI Taxonomy" id="2018661"/>
    <lineage>
        <taxon>Eukaryota</taxon>
        <taxon>Metazoa</taxon>
        <taxon>Ecdysozoa</taxon>
        <taxon>Nematoda</taxon>
        <taxon>Chromadorea</taxon>
        <taxon>Rhabditida</taxon>
        <taxon>Rhabditina</taxon>
        <taxon>Rhabditomorpha</taxon>
        <taxon>Rhabditoidea</taxon>
        <taxon>Rhabditidae</taxon>
        <taxon>Diploscapter</taxon>
    </lineage>
</organism>
<evidence type="ECO:0000256" key="2">
    <source>
        <dbReference type="ARBA" id="ARBA00022737"/>
    </source>
</evidence>
<keyword evidence="2" id="KW-0677">Repeat</keyword>
<dbReference type="PROSITE" id="PS50021">
    <property type="entry name" value="CH"/>
    <property type="match status" value="1"/>
</dbReference>
<feature type="compositionally biased region" description="Polar residues" evidence="3">
    <location>
        <begin position="493"/>
        <end position="505"/>
    </location>
</feature>
<proteinExistence type="predicted"/>
<dbReference type="Gene3D" id="1.10.418.10">
    <property type="entry name" value="Calponin-like domain"/>
    <property type="match status" value="1"/>
</dbReference>
<dbReference type="GO" id="GO:0005737">
    <property type="term" value="C:cytoplasm"/>
    <property type="evidence" value="ECO:0007669"/>
    <property type="project" value="TreeGrafter"/>
</dbReference>
<dbReference type="InterPro" id="IPR032675">
    <property type="entry name" value="LRR_dom_sf"/>
</dbReference>
<feature type="compositionally biased region" description="Polar residues" evidence="3">
    <location>
        <begin position="402"/>
        <end position="427"/>
    </location>
</feature>
<dbReference type="InterPro" id="IPR001611">
    <property type="entry name" value="Leu-rich_rpt"/>
</dbReference>
<dbReference type="InterPro" id="IPR003591">
    <property type="entry name" value="Leu-rich_rpt_typical-subtyp"/>
</dbReference>
<feature type="compositionally biased region" description="Low complexity" evidence="3">
    <location>
        <begin position="603"/>
        <end position="620"/>
    </location>
</feature>
<reference evidence="5 6" key="1">
    <citation type="journal article" date="2017" name="Curr. Biol.">
        <title>Genome architecture and evolution of a unichromosomal asexual nematode.</title>
        <authorList>
            <person name="Fradin H."/>
            <person name="Zegar C."/>
            <person name="Gutwein M."/>
            <person name="Lucas J."/>
            <person name="Kovtun M."/>
            <person name="Corcoran D."/>
            <person name="Baugh L.R."/>
            <person name="Kiontke K."/>
            <person name="Gunsalus K."/>
            <person name="Fitch D.H."/>
            <person name="Piano F."/>
        </authorList>
    </citation>
    <scope>NUCLEOTIDE SEQUENCE [LARGE SCALE GENOMIC DNA]</scope>
    <source>
        <strain evidence="5">PF1309</strain>
    </source>
</reference>
<sequence length="787" mass="85978">MLFREKFHNVSKNITFFDKSLICVKFQLLNLSMDRIFDEAQCSGALVLAGRQLDAYPTALSHRFDLSDVVAADLSMNRFTSLPDEVTDFDSLQALKMRTNHLRQIPQNVGLMKNLTYLDLSENYLKSLPQCIFELPLEILLLAGNQFDSIPREIRQLFTSLTELDLSYNFLTSIPADIALLKYLRVLNLRRNKLDQFPSELCRLSLQILDISMNNFTTLPLHLRKMKTLVELNIEENPLVAPPMSVVVKGREHIFKWMDRESAGVNSNNLSPSRPLLSMRQLDLQRTTVALGLDEKTLMSSSIGVVTRKTSSTVNPSDRRARNSRYNTVVGSDSGYTSIASNTDEHRLSHELAVNGVLDETNEFNSPSPDEGIQISDKEVVKPKMIQSVDVKQFIDKKTNSSNADHVLSSNNRLKMTSSVSSDADSTLTRKEVKPVASKATSNLDKNGNAEHTTNLKSTQIDNADISNANMSKSTTKPVSKVAPLVNPVKAKVSTTTTPSIQKPQKINVDKPKDPKDIKPSPPSNPPRKTITTTTSLAKKPIGISATNLASKTKSVSNSTSNLKSSRSSMESDVSKKTPTASSSSIASSRKPSVPATSRIQNPTSTSNPSTSSGSTSTFSSPVETIRKLFMDKLGISLSSNREEMAAELSDGVHLCSLANALKARSVSAVVTPKEGSPLSPMKAQSNVDSFLGVCRRSGVPENTLCIASDVVGRRNIDRTLRTIAAFANRSNKTSPIISKTTKPSFTILSSKSSTDKKPAASIAKKTPPPQKTAPLAVTEAHLITDV</sequence>
<dbReference type="SUPFAM" id="SSF52058">
    <property type="entry name" value="L domain-like"/>
    <property type="match status" value="1"/>
</dbReference>
<keyword evidence="1" id="KW-0433">Leucine-rich repeat</keyword>
<dbReference type="PANTHER" id="PTHR48051">
    <property type="match status" value="1"/>
</dbReference>